<dbReference type="InterPro" id="IPR001345">
    <property type="entry name" value="PG/BPGM_mutase_AS"/>
</dbReference>
<evidence type="ECO:0000256" key="7">
    <source>
        <dbReference type="PIRSR" id="PIRSR613078-3"/>
    </source>
</evidence>
<dbReference type="InterPro" id="IPR013078">
    <property type="entry name" value="His_Pase_superF_clade-1"/>
</dbReference>
<dbReference type="GO" id="GO:0006094">
    <property type="term" value="P:gluconeogenesis"/>
    <property type="evidence" value="ECO:0007669"/>
    <property type="project" value="UniProtKB-UniRule"/>
</dbReference>
<gene>
    <name evidence="4" type="primary">gpmA</name>
    <name evidence="9" type="ORF">LB941_09240</name>
</gene>
<dbReference type="Gene3D" id="3.40.50.1240">
    <property type="entry name" value="Phosphoglycerate mutase-like"/>
    <property type="match status" value="1"/>
</dbReference>
<dbReference type="EMBL" id="JAIULA010000019">
    <property type="protein sequence ID" value="MCP0887515.1"/>
    <property type="molecule type" value="Genomic_DNA"/>
</dbReference>
<comment type="similarity">
    <text evidence="1 4">Belongs to the phosphoglycerate mutase family. BPG-dependent PGAM subfamily.</text>
</comment>
<proteinExistence type="inferred from homology"/>
<feature type="binding site" evidence="4 6">
    <location>
        <begin position="114"/>
        <end position="115"/>
    </location>
    <ligand>
        <name>substrate</name>
    </ligand>
</feature>
<protein>
    <recommendedName>
        <fullName evidence="4 8">2,3-bisphosphoglycerate-dependent phosphoglycerate mutase</fullName>
        <shortName evidence="4">BPG-dependent PGAM</shortName>
        <shortName evidence="4">PGAM</shortName>
        <shortName evidence="4">Phosphoglyceromutase</shortName>
        <shortName evidence="4">dPGM</shortName>
        <ecNumber evidence="4 8">5.4.2.11</ecNumber>
    </recommendedName>
</protein>
<evidence type="ECO:0000313" key="9">
    <source>
        <dbReference type="EMBL" id="MCP0887515.1"/>
    </source>
</evidence>
<feature type="binding site" evidence="4 6">
    <location>
        <position position="60"/>
    </location>
    <ligand>
        <name>substrate</name>
    </ligand>
</feature>
<dbReference type="GO" id="GO:0006096">
    <property type="term" value="P:glycolytic process"/>
    <property type="evidence" value="ECO:0007669"/>
    <property type="project" value="UniProtKB-UniRule"/>
</dbReference>
<dbReference type="InterPro" id="IPR005952">
    <property type="entry name" value="Phosphogly_mut1"/>
</dbReference>
<comment type="pathway">
    <text evidence="4 8">Carbohydrate degradation; glycolysis; pyruvate from D-glyceraldehyde 3-phosphate: step 3/5.</text>
</comment>
<keyword evidence="3 4" id="KW-0413">Isomerase</keyword>
<comment type="caution">
    <text evidence="9">The sequence shown here is derived from an EMBL/GenBank/DDBJ whole genome shotgun (WGS) entry which is preliminary data.</text>
</comment>
<evidence type="ECO:0000256" key="2">
    <source>
        <dbReference type="ARBA" id="ARBA00023152"/>
    </source>
</evidence>
<organism evidence="9 10">
    <name type="scientific">Ligilactobacillus ubinensis</name>
    <dbReference type="NCBI Taxonomy" id="2876789"/>
    <lineage>
        <taxon>Bacteria</taxon>
        <taxon>Bacillati</taxon>
        <taxon>Bacillota</taxon>
        <taxon>Bacilli</taxon>
        <taxon>Lactobacillales</taxon>
        <taxon>Lactobacillaceae</taxon>
        <taxon>Ligilactobacillus</taxon>
    </lineage>
</organism>
<keyword evidence="4" id="KW-0312">Gluconeogenesis</keyword>
<evidence type="ECO:0000313" key="10">
    <source>
        <dbReference type="Proteomes" id="UP001139006"/>
    </source>
</evidence>
<evidence type="ECO:0000256" key="5">
    <source>
        <dbReference type="PIRSR" id="PIRSR613078-1"/>
    </source>
</evidence>
<evidence type="ECO:0000256" key="6">
    <source>
        <dbReference type="PIRSR" id="PIRSR613078-2"/>
    </source>
</evidence>
<evidence type="ECO:0000256" key="8">
    <source>
        <dbReference type="RuleBase" id="RU004512"/>
    </source>
</evidence>
<dbReference type="PIRSF" id="PIRSF000709">
    <property type="entry name" value="6PFK_2-Ptase"/>
    <property type="match status" value="1"/>
</dbReference>
<comment type="catalytic activity">
    <reaction evidence="4 8">
        <text>(2R)-2-phosphoglycerate = (2R)-3-phosphoglycerate</text>
        <dbReference type="Rhea" id="RHEA:15901"/>
        <dbReference type="ChEBI" id="CHEBI:58272"/>
        <dbReference type="ChEBI" id="CHEBI:58289"/>
        <dbReference type="EC" id="5.4.2.11"/>
    </reaction>
</comment>
<comment type="function">
    <text evidence="4 8">Catalyzes the interconversion of 2-phosphoglycerate and 3-phosphoglycerate.</text>
</comment>
<reference evidence="9 10" key="1">
    <citation type="journal article" date="2023" name="Int. J. Syst. Evol. Microbiol.">
        <title>Ligilactobacillus ubinensis sp. nov., a novel species isolated from the wild ferment of a durian fruit (Durio zibethinus).</title>
        <authorList>
            <person name="Heng Y.C."/>
            <person name="Menon N."/>
            <person name="Chen B."/>
            <person name="Loo B.Z.L."/>
            <person name="Wong G.W.J."/>
            <person name="Lim A.C.H."/>
            <person name="Silvaraju S."/>
            <person name="Kittelmann S."/>
        </authorList>
    </citation>
    <scope>NUCLEOTIDE SEQUENCE [LARGE SCALE GENOMIC DNA]</scope>
    <source>
        <strain evidence="9 10">WILCCON 0076</strain>
    </source>
</reference>
<feature type="site" description="Transition state stabilizer" evidence="4 7">
    <location>
        <position position="177"/>
    </location>
</feature>
<dbReference type="EC" id="5.4.2.11" evidence="4 8"/>
<name>A0A9X2FLL1_9LACO</name>
<dbReference type="NCBIfam" id="TIGR01258">
    <property type="entry name" value="pgm_1"/>
    <property type="match status" value="1"/>
</dbReference>
<dbReference type="InterPro" id="IPR029033">
    <property type="entry name" value="His_PPase_superfam"/>
</dbReference>
<feature type="binding site" evidence="4 6">
    <location>
        <begin position="87"/>
        <end position="90"/>
    </location>
    <ligand>
        <name>substrate</name>
    </ligand>
</feature>
<dbReference type="Proteomes" id="UP001139006">
    <property type="component" value="Unassembled WGS sequence"/>
</dbReference>
<feature type="binding site" evidence="4 6">
    <location>
        <begin position="21"/>
        <end position="22"/>
    </location>
    <ligand>
        <name>substrate</name>
    </ligand>
</feature>
<feature type="active site" description="Proton donor/acceptor" evidence="4 5">
    <location>
        <position position="87"/>
    </location>
</feature>
<dbReference type="RefSeq" id="WP_253361456.1">
    <property type="nucleotide sequence ID" value="NZ_JAIULA010000019.1"/>
</dbReference>
<feature type="active site" description="Tele-phosphohistidine intermediate" evidence="4 5">
    <location>
        <position position="9"/>
    </location>
</feature>
<dbReference type="HAMAP" id="MF_01039">
    <property type="entry name" value="PGAM_GpmA"/>
    <property type="match status" value="1"/>
</dbReference>
<keyword evidence="2 4" id="KW-0324">Glycolysis</keyword>
<dbReference type="SMART" id="SM00855">
    <property type="entry name" value="PGAM"/>
    <property type="match status" value="1"/>
</dbReference>
<dbReference type="GO" id="GO:0004619">
    <property type="term" value="F:phosphoglycerate mutase activity"/>
    <property type="evidence" value="ECO:0007669"/>
    <property type="project" value="UniProtKB-UniRule"/>
</dbReference>
<dbReference type="Pfam" id="PF00300">
    <property type="entry name" value="His_Phos_1"/>
    <property type="match status" value="1"/>
</dbReference>
<feature type="binding site" evidence="4 6">
    <location>
        <begin position="8"/>
        <end position="15"/>
    </location>
    <ligand>
        <name>substrate</name>
    </ligand>
</feature>
<evidence type="ECO:0000256" key="3">
    <source>
        <dbReference type="ARBA" id="ARBA00023235"/>
    </source>
</evidence>
<sequence>MVKLVLVRHGESIANKDNVYTGWNDVPLTNKGKHQAAMAGKLLNEEKIVFNAVHTSVLERAIVTANIIVENCHQLWIPIYKTWRLNERHYGALRGLNKDYTRQVYGKKQVALWRRSFYAIPPYLEKTDQDRRYALIDPKSLPRAESLAMSLTRILPYWQDEIVPQLLQGKNQLVVAHGSTIRAIIKYLEKISDTDINGVEVENSEPIIYTLDDSLNILSKEIIIKKSI</sequence>
<feature type="binding site" evidence="4 6">
    <location>
        <position position="98"/>
    </location>
    <ligand>
        <name>substrate</name>
    </ligand>
</feature>
<comment type="caution">
    <text evidence="4">Lacks conserved residue(s) required for the propagation of feature annotation.</text>
</comment>
<dbReference type="CDD" id="cd07067">
    <property type="entry name" value="HP_PGM_like"/>
    <property type="match status" value="1"/>
</dbReference>
<evidence type="ECO:0000256" key="1">
    <source>
        <dbReference type="ARBA" id="ARBA00006717"/>
    </source>
</evidence>
<accession>A0A9X2FLL1</accession>
<dbReference type="PROSITE" id="PS00175">
    <property type="entry name" value="PG_MUTASE"/>
    <property type="match status" value="1"/>
</dbReference>
<evidence type="ECO:0000256" key="4">
    <source>
        <dbReference type="HAMAP-Rule" id="MF_01039"/>
    </source>
</evidence>
<dbReference type="AlphaFoldDB" id="A0A9X2FLL1"/>
<keyword evidence="10" id="KW-1185">Reference proteome</keyword>
<dbReference type="SUPFAM" id="SSF53254">
    <property type="entry name" value="Phosphoglycerate mutase-like"/>
    <property type="match status" value="1"/>
</dbReference>
<dbReference type="PANTHER" id="PTHR11931">
    <property type="entry name" value="PHOSPHOGLYCERATE MUTASE"/>
    <property type="match status" value="1"/>
</dbReference>